<dbReference type="GeneID" id="3850208"/>
<keyword evidence="3" id="KW-1185">Reference proteome</keyword>
<dbReference type="KEGG" id="vg:3850208"/>
<organismHost>
    <name type="scientific">Macaca nemestrina</name>
    <name type="common">Pig-tailed macaque</name>
    <dbReference type="NCBI Taxonomy" id="9545"/>
</organismHost>
<name>Q2QBB9_CHV16</name>
<evidence type="ECO:0000256" key="1">
    <source>
        <dbReference type="SAM" id="MobiDB-lite"/>
    </source>
</evidence>
<feature type="region of interest" description="Disordered" evidence="1">
    <location>
        <begin position="24"/>
        <end position="133"/>
    </location>
</feature>
<feature type="compositionally biased region" description="Basic and acidic residues" evidence="1">
    <location>
        <begin position="89"/>
        <end position="108"/>
    </location>
</feature>
<dbReference type="Pfam" id="PF04534">
    <property type="entry name" value="Herpes_UL56"/>
    <property type="match status" value="1"/>
</dbReference>
<feature type="compositionally biased region" description="Basic residues" evidence="1">
    <location>
        <begin position="72"/>
        <end position="88"/>
    </location>
</feature>
<organismHost>
    <name type="scientific">Homo sapiens</name>
    <name type="common">Human</name>
    <dbReference type="NCBI Taxonomy" id="9606"/>
</organismHost>
<organismHost>
    <name type="scientific">Macaca fascicularis</name>
    <name type="common">Crab-eating macaque</name>
    <name type="synonym">Cynomolgus monkey</name>
    <dbReference type="NCBI Taxonomy" id="9541"/>
</organismHost>
<feature type="region of interest" description="Disordered" evidence="1">
    <location>
        <begin position="146"/>
        <end position="179"/>
    </location>
</feature>
<evidence type="ECO:0000313" key="3">
    <source>
        <dbReference type="Proteomes" id="UP000132309"/>
    </source>
</evidence>
<accession>Q2QBB9</accession>
<organismHost>
    <name type="scientific">Macaca leonina</name>
    <name type="common">Northern pig-tailed macaque</name>
    <name type="synonym">Macaca nemestrina leonina</name>
    <dbReference type="NCBI Taxonomy" id="90387"/>
</organismHost>
<reference evidence="2 3" key="1">
    <citation type="journal article" date="2006" name="J. Virol.">
        <title>The complete genome sequence of herpesvirus papio 2 (Cercopithecine herpesvirus 16) shows evidence of recombination events among various progenitor herpesviruses.</title>
        <authorList>
            <person name="Tyler S.D."/>
            <person name="Severini A."/>
        </authorList>
    </citation>
    <scope>NUCLEOTIDE SEQUENCE [LARGE SCALE GENOMIC DNA]</scope>
    <source>
        <strain evidence="2">X313</strain>
    </source>
</reference>
<gene>
    <name evidence="2" type="primary">UL56</name>
</gene>
<dbReference type="EMBL" id="DQ149153">
    <property type="protein sequence ID" value="ABA29311.1"/>
    <property type="molecule type" value="Genomic_DNA"/>
</dbReference>
<feature type="compositionally biased region" description="Pro residues" evidence="1">
    <location>
        <begin position="31"/>
        <end position="41"/>
    </location>
</feature>
<evidence type="ECO:0000313" key="2">
    <source>
        <dbReference type="EMBL" id="ABA29311.1"/>
    </source>
</evidence>
<sequence length="226" mass="24715">MALGSPRPRLGDWMSLAYEGSRDLAPALPVGAPPPYSPPPGTDATFVSIDIGDPAEPPPPYSPPAQGAGGRSSRRAQRRAARRSRRRAERRERLAARRPPDSGRRADDSAESSASLDDATAAPALPTYREALRDLPPSYDTVISVDARDDLHPQTEASPIDPRRGDRPSRPPRPPRVSSRELYRYRQAALFREASRGGCCPSRTQVHVVLGALLLVAVFLLVFLWR</sequence>
<protein>
    <submittedName>
        <fullName evidence="2">UL56</fullName>
    </submittedName>
</protein>
<dbReference type="RefSeq" id="YP_443904.1">
    <property type="nucleotide sequence ID" value="NC_007653.1"/>
</dbReference>
<dbReference type="Proteomes" id="UP000132309">
    <property type="component" value="Segment"/>
</dbReference>
<proteinExistence type="predicted"/>
<organismHost>
    <name type="scientific">Macaca mulatta</name>
    <name type="common">Rhesus macaque</name>
    <dbReference type="NCBI Taxonomy" id="9544"/>
</organismHost>
<feature type="compositionally biased region" description="Low complexity" evidence="1">
    <location>
        <begin position="111"/>
        <end position="127"/>
    </location>
</feature>
<dbReference type="InterPro" id="IPR007620">
    <property type="entry name" value="Herpes_UL56"/>
</dbReference>
<organism evidence="2 3">
    <name type="scientific">Cercopithecine herpesvirus 16</name>
    <name type="common">CeHV-16</name>
    <name type="synonym">Herpesvirus papio 2</name>
    <dbReference type="NCBI Taxonomy" id="340907"/>
    <lineage>
        <taxon>Viruses</taxon>
        <taxon>Duplodnaviria</taxon>
        <taxon>Heunggongvirae</taxon>
        <taxon>Peploviricota</taxon>
        <taxon>Herviviricetes</taxon>
        <taxon>Herpesvirales</taxon>
        <taxon>Orthoherpesviridae</taxon>
        <taxon>Alphaherpesvirinae</taxon>
        <taxon>Simplexvirus</taxon>
        <taxon>Simplexvirus papiinealpha2</taxon>
    </lineage>
</organism>